<dbReference type="EMBL" id="CM034398">
    <property type="protein sequence ID" value="KAJ0177177.1"/>
    <property type="molecule type" value="Genomic_DNA"/>
</dbReference>
<comment type="caution">
    <text evidence="1">The sequence shown here is derived from an EMBL/GenBank/DDBJ whole genome shotgun (WGS) entry which is preliminary data.</text>
</comment>
<organism evidence="1 2">
    <name type="scientific">Dendrolimus kikuchii</name>
    <dbReference type="NCBI Taxonomy" id="765133"/>
    <lineage>
        <taxon>Eukaryota</taxon>
        <taxon>Metazoa</taxon>
        <taxon>Ecdysozoa</taxon>
        <taxon>Arthropoda</taxon>
        <taxon>Hexapoda</taxon>
        <taxon>Insecta</taxon>
        <taxon>Pterygota</taxon>
        <taxon>Neoptera</taxon>
        <taxon>Endopterygota</taxon>
        <taxon>Lepidoptera</taxon>
        <taxon>Glossata</taxon>
        <taxon>Ditrysia</taxon>
        <taxon>Bombycoidea</taxon>
        <taxon>Lasiocampidae</taxon>
        <taxon>Dendrolimus</taxon>
    </lineage>
</organism>
<dbReference type="Proteomes" id="UP000824533">
    <property type="component" value="Linkage Group LG12"/>
</dbReference>
<accession>A0ACC1D0X0</accession>
<sequence>MNGFRPPSLYSTPLTKESKAASWSRRASCGARRRRASAPPVAVGAAAAGAGLAGGTTARRVRAMATAAAH</sequence>
<name>A0ACC1D0X0_9NEOP</name>
<evidence type="ECO:0000313" key="2">
    <source>
        <dbReference type="Proteomes" id="UP000824533"/>
    </source>
</evidence>
<evidence type="ECO:0000313" key="1">
    <source>
        <dbReference type="EMBL" id="KAJ0177177.1"/>
    </source>
</evidence>
<keyword evidence="2" id="KW-1185">Reference proteome</keyword>
<reference evidence="1 2" key="1">
    <citation type="journal article" date="2021" name="Front. Genet.">
        <title>Chromosome-Level Genome Assembly Reveals Significant Gene Expansion in the Toll and IMD Signaling Pathways of Dendrolimus kikuchii.</title>
        <authorList>
            <person name="Zhou J."/>
            <person name="Wu P."/>
            <person name="Xiong Z."/>
            <person name="Liu N."/>
            <person name="Zhao N."/>
            <person name="Ji M."/>
            <person name="Qiu Y."/>
            <person name="Yang B."/>
        </authorList>
    </citation>
    <scope>NUCLEOTIDE SEQUENCE [LARGE SCALE GENOMIC DNA]</scope>
    <source>
        <strain evidence="1">Ann1</strain>
    </source>
</reference>
<proteinExistence type="predicted"/>
<gene>
    <name evidence="1" type="ORF">K1T71_007186</name>
</gene>
<protein>
    <submittedName>
        <fullName evidence="1">Uncharacterized protein</fullName>
    </submittedName>
</protein>